<evidence type="ECO:0000313" key="7">
    <source>
        <dbReference type="Proteomes" id="UP000449547"/>
    </source>
</evidence>
<keyword evidence="3" id="KW-0472">Membrane</keyword>
<dbReference type="PANTHER" id="PTHR14097">
    <property type="entry name" value="OXIDOREDUCTASE HTATIP2"/>
    <property type="match status" value="1"/>
</dbReference>
<sequence length="221" mass="23328">MQVFILGATGLVGGHAFQKSLAKGWQVSTVTRKPLEGGKNTVEADLEKWPSIIETEAKGYDAFITAFGTTRAKAGGMDGFRKIDYGTNYEAAKAAKAAGVSTFVLVSSAGASQGSLFPYLDSKGKLEDDIIALKFPKTVILRPGALVGERKDSHGWANDIAMRFGAWTHNTPLNCLTYGIPGADVATVAVYEAANAKDGVTIISPGDLIKKANELNQQASS</sequence>
<evidence type="ECO:0000313" key="6">
    <source>
        <dbReference type="EMBL" id="KAA8907111.1"/>
    </source>
</evidence>
<comment type="subcellular location">
    <subcellularLocation>
        <location evidence="1">Mitochondrion outer membrane</location>
        <topology evidence="1">Peripheral membrane protein</topology>
    </subcellularLocation>
</comment>
<keyword evidence="3" id="KW-1000">Mitochondrion outer membrane</keyword>
<feature type="domain" description="NAD(P)-binding" evidence="5">
    <location>
        <begin position="7"/>
        <end position="151"/>
    </location>
</feature>
<dbReference type="Proteomes" id="UP000449547">
    <property type="component" value="Unassembled WGS sequence"/>
</dbReference>
<proteinExistence type="inferred from homology"/>
<dbReference type="GO" id="GO:0005741">
    <property type="term" value="C:mitochondrial outer membrane"/>
    <property type="evidence" value="ECO:0007669"/>
    <property type="project" value="UniProtKB-SubCell"/>
</dbReference>
<dbReference type="InterPro" id="IPR036291">
    <property type="entry name" value="NAD(P)-bd_dom_sf"/>
</dbReference>
<accession>A0A642UX83</accession>
<dbReference type="OMA" id="WANDIAM"/>
<protein>
    <recommendedName>
        <fullName evidence="5">NAD(P)-binding domain-containing protein</fullName>
    </recommendedName>
</protein>
<dbReference type="VEuPathDB" id="FungiDB:DIURU_000795"/>
<dbReference type="Pfam" id="PF13460">
    <property type="entry name" value="NAD_binding_10"/>
    <property type="match status" value="1"/>
</dbReference>
<keyword evidence="4" id="KW-0809">Transit peptide</keyword>
<dbReference type="AlphaFoldDB" id="A0A642UX83"/>
<dbReference type="PANTHER" id="PTHR14097:SF7">
    <property type="entry name" value="OXIDOREDUCTASE HTATIP2"/>
    <property type="match status" value="1"/>
</dbReference>
<gene>
    <name evidence="6" type="ORF">DIURU_000795</name>
</gene>
<comment type="similarity">
    <text evidence="2">Belongs to the FMP52 family.</text>
</comment>
<dbReference type="OrthoDB" id="430436at2759"/>
<evidence type="ECO:0000256" key="1">
    <source>
        <dbReference type="ARBA" id="ARBA00004450"/>
    </source>
</evidence>
<evidence type="ECO:0000259" key="5">
    <source>
        <dbReference type="Pfam" id="PF13460"/>
    </source>
</evidence>
<name>A0A642UX83_DIURU</name>
<evidence type="ECO:0000256" key="2">
    <source>
        <dbReference type="ARBA" id="ARBA00006617"/>
    </source>
</evidence>
<dbReference type="InterPro" id="IPR016040">
    <property type="entry name" value="NAD(P)-bd_dom"/>
</dbReference>
<keyword evidence="3" id="KW-0496">Mitochondrion</keyword>
<comment type="caution">
    <text evidence="6">The sequence shown here is derived from an EMBL/GenBank/DDBJ whole genome shotgun (WGS) entry which is preliminary data.</text>
</comment>
<keyword evidence="7" id="KW-1185">Reference proteome</keyword>
<dbReference type="RefSeq" id="XP_034014462.1">
    <property type="nucleotide sequence ID" value="XM_034159082.1"/>
</dbReference>
<dbReference type="SUPFAM" id="SSF51735">
    <property type="entry name" value="NAD(P)-binding Rossmann-fold domains"/>
    <property type="match status" value="1"/>
</dbReference>
<reference evidence="6 7" key="1">
    <citation type="submission" date="2019-07" db="EMBL/GenBank/DDBJ databases">
        <title>Genome assembly of two rare yeast pathogens: Diutina rugosa and Trichomonascus ciferrii.</title>
        <authorList>
            <person name="Mixao V."/>
            <person name="Saus E."/>
            <person name="Hansen A."/>
            <person name="Lass-Flor C."/>
            <person name="Gabaldon T."/>
        </authorList>
    </citation>
    <scope>NUCLEOTIDE SEQUENCE [LARGE SCALE GENOMIC DNA]</scope>
    <source>
        <strain evidence="6 7">CBS 613</strain>
    </source>
</reference>
<organism evidence="6 7">
    <name type="scientific">Diutina rugosa</name>
    <name type="common">Yeast</name>
    <name type="synonym">Candida rugosa</name>
    <dbReference type="NCBI Taxonomy" id="5481"/>
    <lineage>
        <taxon>Eukaryota</taxon>
        <taxon>Fungi</taxon>
        <taxon>Dikarya</taxon>
        <taxon>Ascomycota</taxon>
        <taxon>Saccharomycotina</taxon>
        <taxon>Pichiomycetes</taxon>
        <taxon>Debaryomycetaceae</taxon>
        <taxon>Diutina</taxon>
    </lineage>
</organism>
<dbReference type="GeneID" id="54779448"/>
<dbReference type="GO" id="GO:0051170">
    <property type="term" value="P:import into nucleus"/>
    <property type="evidence" value="ECO:0007669"/>
    <property type="project" value="TreeGrafter"/>
</dbReference>
<dbReference type="Gene3D" id="3.40.50.720">
    <property type="entry name" value="NAD(P)-binding Rossmann-like Domain"/>
    <property type="match status" value="1"/>
</dbReference>
<evidence type="ECO:0000256" key="3">
    <source>
        <dbReference type="ARBA" id="ARBA00022787"/>
    </source>
</evidence>
<dbReference type="EMBL" id="SWFT01000027">
    <property type="protein sequence ID" value="KAA8907111.1"/>
    <property type="molecule type" value="Genomic_DNA"/>
</dbReference>
<evidence type="ECO:0000256" key="4">
    <source>
        <dbReference type="ARBA" id="ARBA00022946"/>
    </source>
</evidence>